<evidence type="ECO:0000313" key="1">
    <source>
        <dbReference type="EMBL" id="VXB56945.1"/>
    </source>
</evidence>
<dbReference type="EMBL" id="CABWMC010000003">
    <property type="protein sequence ID" value="VXB56945.1"/>
    <property type="molecule type" value="Genomic_DNA"/>
</dbReference>
<proteinExistence type="predicted"/>
<sequence>MDYAKETNMSLIGVSHSASEYLVKETLMYDWFKENFDVDVTLIP</sequence>
<gene>
    <name evidence="1" type="ORF">BACI71_110822</name>
</gene>
<evidence type="ECO:0008006" key="3">
    <source>
        <dbReference type="Google" id="ProtNLM"/>
    </source>
</evidence>
<evidence type="ECO:0000313" key="2">
    <source>
        <dbReference type="Proteomes" id="UP000437562"/>
    </source>
</evidence>
<dbReference type="AlphaFoldDB" id="A0A653RML7"/>
<dbReference type="Proteomes" id="UP000437562">
    <property type="component" value="Unassembled WGS sequence"/>
</dbReference>
<name>A0A653RML7_BACMY</name>
<dbReference type="SUPFAM" id="SSF102705">
    <property type="entry name" value="NIF3 (NGG1p interacting factor 3)-like"/>
    <property type="match status" value="1"/>
</dbReference>
<dbReference type="InterPro" id="IPR036069">
    <property type="entry name" value="DUF34/NIF3_sf"/>
</dbReference>
<accession>A0A653RML7</accession>
<organism evidence="1 2">
    <name type="scientific">Bacillus mycoides</name>
    <dbReference type="NCBI Taxonomy" id="1405"/>
    <lineage>
        <taxon>Bacteria</taxon>
        <taxon>Bacillati</taxon>
        <taxon>Bacillota</taxon>
        <taxon>Bacilli</taxon>
        <taxon>Bacillales</taxon>
        <taxon>Bacillaceae</taxon>
        <taxon>Bacillus</taxon>
        <taxon>Bacillus cereus group</taxon>
    </lineage>
</organism>
<protein>
    <recommendedName>
        <fullName evidence="3">GTP cyclohydrolase 1 type 2 homolog</fullName>
    </recommendedName>
</protein>
<reference evidence="1 2" key="1">
    <citation type="submission" date="2019-10" db="EMBL/GenBank/DDBJ databases">
        <authorList>
            <person name="Karimi E."/>
        </authorList>
    </citation>
    <scope>NUCLEOTIDE SEQUENCE [LARGE SCALE GENOMIC DNA]</scope>
    <source>
        <strain evidence="1">Bacillus sp. 71</strain>
    </source>
</reference>